<feature type="site" description="Determinant of potassium dependence" evidence="9">
    <location>
        <position position="482"/>
    </location>
</feature>
<dbReference type="NCBIfam" id="NF001954">
    <property type="entry name" value="PRK00733.2-2"/>
    <property type="match status" value="1"/>
</dbReference>
<dbReference type="PANTHER" id="PTHR31998">
    <property type="entry name" value="K(+)-INSENSITIVE PYROPHOSPHATE-ENERGIZED PROTON PUMP"/>
    <property type="match status" value="1"/>
</dbReference>
<comment type="catalytic activity">
    <reaction evidence="9">
        <text>Na(+)(in) + diphosphate + H2O = Na(+)(out) + 2 phosphate + H(+)</text>
        <dbReference type="Rhea" id="RHEA:57884"/>
        <dbReference type="ChEBI" id="CHEBI:15377"/>
        <dbReference type="ChEBI" id="CHEBI:15378"/>
        <dbReference type="ChEBI" id="CHEBI:29101"/>
        <dbReference type="ChEBI" id="CHEBI:33019"/>
        <dbReference type="ChEBI" id="CHEBI:43474"/>
        <dbReference type="EC" id="7.2.3.1"/>
    </reaction>
</comment>
<name>A0ABR5VJ63_MARGR</name>
<gene>
    <name evidence="9" type="primary">hppA</name>
    <name evidence="10" type="ORF">AY586_02395</name>
</gene>
<keyword evidence="9" id="KW-0915">Sodium</keyword>
<dbReference type="NCBIfam" id="NF001960">
    <property type="entry name" value="PRK00733.3-5"/>
    <property type="match status" value="1"/>
</dbReference>
<comment type="caution">
    <text evidence="9">Lacks conserved residue(s) required for the propagation of feature annotation.</text>
</comment>
<comment type="subcellular location">
    <subcellularLocation>
        <location evidence="9">Cell membrane</location>
        <topology evidence="9">Multi-pass membrane protein</topology>
    </subcellularLocation>
    <subcellularLocation>
        <location evidence="1">Endomembrane system</location>
        <topology evidence="1">Multi-pass membrane protein</topology>
    </subcellularLocation>
</comment>
<dbReference type="RefSeq" id="WP_062275285.1">
    <property type="nucleotide sequence ID" value="NZ_LSYU01000055.1"/>
</dbReference>
<feature type="transmembrane region" description="Helical" evidence="9">
    <location>
        <begin position="618"/>
        <end position="636"/>
    </location>
</feature>
<comment type="activity regulation">
    <text evidence="9">Requires K(+) for maximal activity.</text>
</comment>
<comment type="subunit">
    <text evidence="9">Homodimer.</text>
</comment>
<feature type="transmembrane region" description="Helical" evidence="9">
    <location>
        <begin position="487"/>
        <end position="505"/>
    </location>
</feature>
<comment type="caution">
    <text evidence="10">The sequence shown here is derived from an EMBL/GenBank/DDBJ whole genome shotgun (WGS) entry which is preliminary data.</text>
</comment>
<comment type="similarity">
    <text evidence="9">Belongs to the H(+)-translocating pyrophosphatase (TC 3.A.10) family. K(+)-stimulated subfamily.</text>
</comment>
<evidence type="ECO:0000313" key="10">
    <source>
        <dbReference type="EMBL" id="KXX64442.1"/>
    </source>
</evidence>
<feature type="transmembrane region" description="Helical" evidence="9">
    <location>
        <begin position="6"/>
        <end position="24"/>
    </location>
</feature>
<evidence type="ECO:0000256" key="4">
    <source>
        <dbReference type="ARBA" id="ARBA00022842"/>
    </source>
</evidence>
<keyword evidence="9" id="KW-1003">Cell membrane</keyword>
<sequence length="731" mass="74345">MNEIAFWIAPVAALTALVVATRFFREMLAEDQGSARMREIGDHVRHGAMAYLRQQYRLMLLVFALLTALFALLSYGFGLQSTWLPATFVCGGLFSALAGYIGMQTATRAATRTAAAARTSLPQALRIAFRSGAVMGLVVVGLGLGNIVVWFALADWLLPAGEDAGVRMVLVTTTVLTFGMGASMQALFARVGGGIFTKAADVGADLVGKVESGIPEDDPRNPAVIADNVGDNVGDVAGMGADLFESYCGSILAASALGAAAYVGDPTHQIKAVVAPIAIAGLGVLLSILGVFLVRTREGADQRALLGALSRGVNAAAALIVVASALLLWALGVANPWGIWGAVVSGLLTGIVVGRATEYYTSPSYAPTLHIANQAEGGPATAIIAGIGVGMLSTAVPILAVGAGTLVAFLCASGFDPGALNQGLYGVAIAAVGMLSTLGITLASDAYGPIADNAGGNAEMSGLGPEVRARTDALDALGNTTAATGKGFAIGSAALTALALIASYVEVVRIELIRTGVATLELGHEVVIATAGATLADFMDYFDVTLLNPAVLVAVLLGAMVAFVFSGLTVQAVGRAAGLMVEEVRRQFRADPGILAGTSEPDYERCVAISTLGAQREMLVPALIAVSAPVAVSLLLGVAGVIGLLVGGLSSGFVLAVFLSNSGGAWDNAKKHIEAGHHGGKNSRAHRASVIGDTVGDPFKDTSGPSLNILVKLMSVVAIVMAGVSTSHSLL</sequence>
<keyword evidence="11" id="KW-1185">Reference proteome</keyword>
<evidence type="ECO:0000256" key="8">
    <source>
        <dbReference type="ARBA" id="ARBA00023136"/>
    </source>
</evidence>
<protein>
    <recommendedName>
        <fullName evidence="9">Putative K(+)-stimulated pyrophosphate-energized sodium pump</fullName>
        <ecNumber evidence="9">7.2.3.1</ecNumber>
    </recommendedName>
    <alternativeName>
        <fullName evidence="9">Membrane-bound sodium-translocating pyrophosphatase</fullName>
    </alternativeName>
    <alternativeName>
        <fullName evidence="9">Pyrophosphate-energized inorganic pyrophosphatase</fullName>
        <shortName evidence="9">Na(+)-PPase</shortName>
    </alternativeName>
</protein>
<comment type="function">
    <text evidence="9">Sodium pump that utilizes the energy of pyrophosphate hydrolysis as the driving force for Na(+) movement across the membrane.</text>
</comment>
<feature type="transmembrane region" description="Helical" evidence="9">
    <location>
        <begin position="270"/>
        <end position="294"/>
    </location>
</feature>
<evidence type="ECO:0000256" key="2">
    <source>
        <dbReference type="ARBA" id="ARBA00022448"/>
    </source>
</evidence>
<accession>A0ABR5VJ63</accession>
<dbReference type="NCBIfam" id="TIGR01104">
    <property type="entry name" value="V_PPase"/>
    <property type="match status" value="1"/>
</dbReference>
<comment type="cofactor">
    <cofactor evidence="9">
        <name>Mg(2+)</name>
        <dbReference type="ChEBI" id="CHEBI:18420"/>
    </cofactor>
</comment>
<keyword evidence="2 9" id="KW-0813">Transport</keyword>
<feature type="transmembrane region" description="Helical" evidence="9">
    <location>
        <begin position="424"/>
        <end position="443"/>
    </location>
</feature>
<feature type="transmembrane region" description="Helical" evidence="9">
    <location>
        <begin position="247"/>
        <end position="264"/>
    </location>
</feature>
<keyword evidence="4 9" id="KW-0460">Magnesium</keyword>
<dbReference type="InterPro" id="IPR004131">
    <property type="entry name" value="PPase-energised_H-pump"/>
</dbReference>
<dbReference type="HAMAP" id="MF_01129">
    <property type="entry name" value="PPase_energized_pump"/>
    <property type="match status" value="1"/>
</dbReference>
<evidence type="ECO:0000256" key="1">
    <source>
        <dbReference type="ARBA" id="ARBA00004127"/>
    </source>
</evidence>
<keyword evidence="8 9" id="KW-0472">Membrane</keyword>
<keyword evidence="3 9" id="KW-0812">Transmembrane</keyword>
<organism evidence="10 11">
    <name type="scientific">Marichromatium gracile</name>
    <name type="common">Chromatium gracile</name>
    <dbReference type="NCBI Taxonomy" id="1048"/>
    <lineage>
        <taxon>Bacteria</taxon>
        <taxon>Pseudomonadati</taxon>
        <taxon>Pseudomonadota</taxon>
        <taxon>Gammaproteobacteria</taxon>
        <taxon>Chromatiales</taxon>
        <taxon>Chromatiaceae</taxon>
        <taxon>Marichromatium</taxon>
    </lineage>
</organism>
<keyword evidence="9" id="KW-0739">Sodium transport</keyword>
<feature type="transmembrane region" description="Helical" evidence="9">
    <location>
        <begin position="58"/>
        <end position="77"/>
    </location>
</feature>
<evidence type="ECO:0000256" key="9">
    <source>
        <dbReference type="HAMAP-Rule" id="MF_01129"/>
    </source>
</evidence>
<evidence type="ECO:0000313" key="11">
    <source>
        <dbReference type="Proteomes" id="UP000075766"/>
    </source>
</evidence>
<evidence type="ECO:0000256" key="5">
    <source>
        <dbReference type="ARBA" id="ARBA00022967"/>
    </source>
</evidence>
<reference evidence="10 11" key="1">
    <citation type="submission" date="2016-02" db="EMBL/GenBank/DDBJ databases">
        <title>Genome sequence of Marichromatium gracile YL-28, a purple sulfur bacterium.</title>
        <authorList>
            <person name="Zhao C."/>
            <person name="Hong X."/>
            <person name="Chen S."/>
            <person name="Yang S."/>
        </authorList>
    </citation>
    <scope>NUCLEOTIDE SEQUENCE [LARGE SCALE GENOMIC DNA]</scope>
    <source>
        <strain evidence="10 11">YL28</strain>
    </source>
</reference>
<keyword evidence="5 9" id="KW-1278">Translocase</keyword>
<evidence type="ECO:0000256" key="7">
    <source>
        <dbReference type="ARBA" id="ARBA00023065"/>
    </source>
</evidence>
<keyword evidence="7 9" id="KW-0406">Ion transport</keyword>
<keyword evidence="9" id="KW-0630">Potassium</keyword>
<proteinExistence type="inferred from homology"/>
<evidence type="ECO:0000256" key="6">
    <source>
        <dbReference type="ARBA" id="ARBA00022989"/>
    </source>
</evidence>
<feature type="transmembrane region" description="Helical" evidence="9">
    <location>
        <begin position="83"/>
        <end position="103"/>
    </location>
</feature>
<dbReference type="Proteomes" id="UP000075766">
    <property type="component" value="Unassembled WGS sequence"/>
</dbReference>
<dbReference type="PIRSF" id="PIRSF001265">
    <property type="entry name" value="H+-PPase"/>
    <property type="match status" value="1"/>
</dbReference>
<feature type="transmembrane region" description="Helical" evidence="9">
    <location>
        <begin position="550"/>
        <end position="570"/>
    </location>
</feature>
<evidence type="ECO:0000256" key="3">
    <source>
        <dbReference type="ARBA" id="ARBA00022692"/>
    </source>
</evidence>
<dbReference type="EC" id="7.2.3.1" evidence="9"/>
<feature type="transmembrane region" description="Helical" evidence="9">
    <location>
        <begin position="133"/>
        <end position="153"/>
    </location>
</feature>
<feature type="transmembrane region" description="Helical" evidence="9">
    <location>
        <begin position="383"/>
        <end position="412"/>
    </location>
</feature>
<keyword evidence="6 9" id="KW-1133">Transmembrane helix</keyword>
<feature type="transmembrane region" description="Helical" evidence="9">
    <location>
        <begin position="315"/>
        <end position="334"/>
    </location>
</feature>
<feature type="transmembrane region" description="Helical" evidence="9">
    <location>
        <begin position="165"/>
        <end position="188"/>
    </location>
</feature>
<dbReference type="Pfam" id="PF03030">
    <property type="entry name" value="H_PPase"/>
    <property type="match status" value="1"/>
</dbReference>
<dbReference type="EMBL" id="LSYU01000055">
    <property type="protein sequence ID" value="KXX64442.1"/>
    <property type="molecule type" value="Genomic_DNA"/>
</dbReference>